<comment type="similarity">
    <text evidence="2">Belongs to the peptidase C19 family.</text>
</comment>
<gene>
    <name evidence="6" type="ORF">OTU49_009863</name>
</gene>
<feature type="compositionally biased region" description="Basic and acidic residues" evidence="4">
    <location>
        <begin position="85"/>
        <end position="103"/>
    </location>
</feature>
<feature type="coiled-coil region" evidence="3">
    <location>
        <begin position="223"/>
        <end position="264"/>
    </location>
</feature>
<name>A0AAW0YIW9_CHEQU</name>
<accession>A0AAW0YIW9</accession>
<dbReference type="InterPro" id="IPR018200">
    <property type="entry name" value="USP_CS"/>
</dbReference>
<evidence type="ECO:0000256" key="1">
    <source>
        <dbReference type="ARBA" id="ARBA00000707"/>
    </source>
</evidence>
<dbReference type="SUPFAM" id="SSF54001">
    <property type="entry name" value="Cysteine proteinases"/>
    <property type="match status" value="1"/>
</dbReference>
<dbReference type="EMBL" id="JARKIK010000005">
    <property type="protein sequence ID" value="KAK8751699.1"/>
    <property type="molecule type" value="Genomic_DNA"/>
</dbReference>
<evidence type="ECO:0000313" key="6">
    <source>
        <dbReference type="EMBL" id="KAK8751699.1"/>
    </source>
</evidence>
<keyword evidence="2" id="KW-0833">Ubl conjugation pathway</keyword>
<dbReference type="PROSITE" id="PS00973">
    <property type="entry name" value="USP_2"/>
    <property type="match status" value="1"/>
</dbReference>
<dbReference type="Pfam" id="PF00443">
    <property type="entry name" value="UCH"/>
    <property type="match status" value="1"/>
</dbReference>
<protein>
    <recommendedName>
        <fullName evidence="2">Ubiquitin carboxyl-terminal hydrolase</fullName>
        <ecNumber evidence="2">3.4.19.12</ecNumber>
    </recommendedName>
</protein>
<dbReference type="PANTHER" id="PTHR21646">
    <property type="entry name" value="UBIQUITIN CARBOXYL-TERMINAL HYDROLASE"/>
    <property type="match status" value="1"/>
</dbReference>
<dbReference type="Gene3D" id="1.20.5.340">
    <property type="match status" value="1"/>
</dbReference>
<dbReference type="GO" id="GO:0016579">
    <property type="term" value="P:protein deubiquitination"/>
    <property type="evidence" value="ECO:0007669"/>
    <property type="project" value="InterPro"/>
</dbReference>
<evidence type="ECO:0000259" key="5">
    <source>
        <dbReference type="PROSITE" id="PS50235"/>
    </source>
</evidence>
<dbReference type="CDD" id="cd15841">
    <property type="entry name" value="SNARE_Qc"/>
    <property type="match status" value="1"/>
</dbReference>
<dbReference type="GO" id="GO:0006508">
    <property type="term" value="P:proteolysis"/>
    <property type="evidence" value="ECO:0007669"/>
    <property type="project" value="UniProtKB-KW"/>
</dbReference>
<evidence type="ECO:0000313" key="7">
    <source>
        <dbReference type="Proteomes" id="UP001445076"/>
    </source>
</evidence>
<keyword evidence="2" id="KW-0788">Thiol protease</keyword>
<dbReference type="InterPro" id="IPR028889">
    <property type="entry name" value="USP"/>
</dbReference>
<comment type="catalytic activity">
    <reaction evidence="1 2">
        <text>Thiol-dependent hydrolysis of ester, thioester, amide, peptide and isopeptide bonds formed by the C-terminal Gly of ubiquitin (a 76-residue protein attached to proteins as an intracellular targeting signal).</text>
        <dbReference type="EC" id="3.4.19.12"/>
    </reaction>
</comment>
<evidence type="ECO:0000256" key="3">
    <source>
        <dbReference type="SAM" id="Coils"/>
    </source>
</evidence>
<keyword evidence="3" id="KW-0175">Coiled coil</keyword>
<dbReference type="Gene3D" id="3.90.70.10">
    <property type="entry name" value="Cysteine proteinases"/>
    <property type="match status" value="1"/>
</dbReference>
<evidence type="ECO:0000256" key="4">
    <source>
        <dbReference type="SAM" id="MobiDB-lite"/>
    </source>
</evidence>
<reference evidence="6 7" key="1">
    <citation type="journal article" date="2024" name="BMC Genomics">
        <title>Genome assembly of redclaw crayfish (Cherax quadricarinatus) provides insights into its immune adaptation and hypoxia tolerance.</title>
        <authorList>
            <person name="Liu Z."/>
            <person name="Zheng J."/>
            <person name="Li H."/>
            <person name="Fang K."/>
            <person name="Wang S."/>
            <person name="He J."/>
            <person name="Zhou D."/>
            <person name="Weng S."/>
            <person name="Chi M."/>
            <person name="Gu Z."/>
            <person name="He J."/>
            <person name="Li F."/>
            <person name="Wang M."/>
        </authorList>
    </citation>
    <scope>NUCLEOTIDE SEQUENCE [LARGE SCALE GENOMIC DNA]</scope>
    <source>
        <strain evidence="6">ZL_2023a</strain>
    </source>
</reference>
<feature type="region of interest" description="Disordered" evidence="4">
    <location>
        <begin position="385"/>
        <end position="407"/>
    </location>
</feature>
<keyword evidence="2" id="KW-0645">Protease</keyword>
<evidence type="ECO:0000256" key="2">
    <source>
        <dbReference type="RuleBase" id="RU366025"/>
    </source>
</evidence>
<dbReference type="PROSITE" id="PS50235">
    <property type="entry name" value="USP_3"/>
    <property type="match status" value="1"/>
</dbReference>
<organism evidence="6 7">
    <name type="scientific">Cherax quadricarinatus</name>
    <name type="common">Australian red claw crayfish</name>
    <dbReference type="NCBI Taxonomy" id="27406"/>
    <lineage>
        <taxon>Eukaryota</taxon>
        <taxon>Metazoa</taxon>
        <taxon>Ecdysozoa</taxon>
        <taxon>Arthropoda</taxon>
        <taxon>Crustacea</taxon>
        <taxon>Multicrustacea</taxon>
        <taxon>Malacostraca</taxon>
        <taxon>Eumalacostraca</taxon>
        <taxon>Eucarida</taxon>
        <taxon>Decapoda</taxon>
        <taxon>Pleocyemata</taxon>
        <taxon>Astacidea</taxon>
        <taxon>Parastacoidea</taxon>
        <taxon>Parastacidae</taxon>
        <taxon>Cherax</taxon>
    </lineage>
</organism>
<sequence length="717" mass="82449">MDVVLWLAENGVRIDLRDNTKKLPQDLAKALGYRDIYLYLKELGSLRYKVWPFGKSYSSLSRASSRGKVRHRADTQNSRSAARIWTDDTSRDRSGASHSDAKVKPFSPTTRVESKNGRLDPTPRDGRVDPTSRDERVDKRDVELSTPLLTEPSAEMKPCSSQVTKEERRRLQEDRDTDISCLSKQLNLVLQRLGQVTQQLDQIRQRLDHTQISQHLADTQHMLGQTNQRLDQTNQRLDQTNQRLDQTNRRLDQTNQRLGETDQRLDQTWQKLEEVRSQQRDLGGRQQFLIHRAPREHLSTFGTDQKQMTTFGTNQKQMTTFGTGQKQIATFGTDQKRMITFGTDQKQMTTFGTDQKRMTAFGTDQKPMTTSATNKERLIQIDVKKDQQECSQGETTSTEDSDSEVAFPSGVRKVPPCGLPNLGNTCYINAVIQCLFHMNTLRDYFVKDTYRFEVNRESEQRGEVAHTMGGIFKALTSARQEDVNNAAKVFKHVVGLHEVKFRGSRQIDAHDLLAALLTWLHNDLMKADWTSVISDLFHGEEVSEIICHEREAENVICRTSQPFPSITLPVVHSNMPWSLQEMLKNHYRTQKIDWECEECGRSHECSTRANIVHFPRVLTLHFSRYNGQSRDDLKTRVTYPAQGLTLQGYKDSNARYQLCGVVNHEGTMTSGHYTAFCRRQHDSSHDWFFYDDAYVTHTNLDTVLGSSEAHLLFYTQE</sequence>
<feature type="compositionally biased region" description="Basic and acidic residues" evidence="4">
    <location>
        <begin position="164"/>
        <end position="175"/>
    </location>
</feature>
<dbReference type="EC" id="3.4.19.12" evidence="2"/>
<dbReference type="InterPro" id="IPR001394">
    <property type="entry name" value="Peptidase_C19_UCH"/>
</dbReference>
<dbReference type="GO" id="GO:0004843">
    <property type="term" value="F:cysteine-type deubiquitinase activity"/>
    <property type="evidence" value="ECO:0007669"/>
    <property type="project" value="UniProtKB-UniRule"/>
</dbReference>
<proteinExistence type="inferred from homology"/>
<keyword evidence="2" id="KW-0378">Hydrolase</keyword>
<dbReference type="SUPFAM" id="SSF57997">
    <property type="entry name" value="Tropomyosin"/>
    <property type="match status" value="1"/>
</dbReference>
<dbReference type="Proteomes" id="UP001445076">
    <property type="component" value="Unassembled WGS sequence"/>
</dbReference>
<feature type="domain" description="USP" evidence="5">
    <location>
        <begin position="417"/>
        <end position="717"/>
    </location>
</feature>
<comment type="caution">
    <text evidence="6">The sequence shown here is derived from an EMBL/GenBank/DDBJ whole genome shotgun (WGS) entry which is preliminary data.</text>
</comment>
<dbReference type="AlphaFoldDB" id="A0AAW0YIW9"/>
<feature type="compositionally biased region" description="Basic and acidic residues" evidence="4">
    <location>
        <begin position="112"/>
        <end position="143"/>
    </location>
</feature>
<dbReference type="InterPro" id="IPR050185">
    <property type="entry name" value="Ub_carboxyl-term_hydrolase"/>
</dbReference>
<feature type="region of interest" description="Disordered" evidence="4">
    <location>
        <begin position="62"/>
        <end position="175"/>
    </location>
</feature>
<dbReference type="PROSITE" id="PS00972">
    <property type="entry name" value="USP_1"/>
    <property type="match status" value="1"/>
</dbReference>
<keyword evidence="7" id="KW-1185">Reference proteome</keyword>
<dbReference type="InterPro" id="IPR038765">
    <property type="entry name" value="Papain-like_cys_pep_sf"/>
</dbReference>